<evidence type="ECO:0000313" key="2">
    <source>
        <dbReference type="Proteomes" id="UP000032566"/>
    </source>
</evidence>
<dbReference type="RefSeq" id="WP_044395226.1">
    <property type="nucleotide sequence ID" value="NZ_JAYRUO010000009.1"/>
</dbReference>
<proteinExistence type="predicted"/>
<reference evidence="1 2" key="1">
    <citation type="submission" date="2014-12" db="EMBL/GenBank/DDBJ databases">
        <title>Isolation of bacteria from lake water.</title>
        <authorList>
            <person name="Sheng K.-Y."/>
            <person name="Chin P.-S."/>
            <person name="Chan K.-G."/>
            <person name="Tan G.S."/>
        </authorList>
    </citation>
    <scope>NUCLEOTIDE SEQUENCE [LARGE SCALE GENOMIC DNA]</scope>
    <source>
        <strain evidence="1 2">KY4</strain>
    </source>
</reference>
<dbReference type="InterPro" id="IPR025906">
    <property type="entry name" value="YjfB_motility"/>
</dbReference>
<comment type="caution">
    <text evidence="1">The sequence shown here is derived from an EMBL/GenBank/DDBJ whole genome shotgun (WGS) entry which is preliminary data.</text>
</comment>
<dbReference type="Proteomes" id="UP000032566">
    <property type="component" value="Unassembled WGS sequence"/>
</dbReference>
<keyword evidence="2" id="KW-1185">Reference proteome</keyword>
<sequence length="71" mass="7171">MDVALTNSIVATATNLASAQTSDALNMAVLKKALDVQASSAATMIDAMQQSMPQPALATSGTLGTQVNTFA</sequence>
<dbReference type="STRING" id="80878.RP29_01695"/>
<accession>A0A0D7KG80</accession>
<dbReference type="PATRIC" id="fig|80878.5.peg.2277"/>
<dbReference type="OrthoDB" id="8821096at2"/>
<gene>
    <name evidence="1" type="ORF">RP29_01695</name>
</gene>
<evidence type="ECO:0000313" key="1">
    <source>
        <dbReference type="EMBL" id="KJA12203.1"/>
    </source>
</evidence>
<organism evidence="1 2">
    <name type="scientific">Acidovorax temperans</name>
    <dbReference type="NCBI Taxonomy" id="80878"/>
    <lineage>
        <taxon>Bacteria</taxon>
        <taxon>Pseudomonadati</taxon>
        <taxon>Pseudomonadota</taxon>
        <taxon>Betaproteobacteria</taxon>
        <taxon>Burkholderiales</taxon>
        <taxon>Comamonadaceae</taxon>
        <taxon>Acidovorax</taxon>
    </lineage>
</organism>
<dbReference type="AlphaFoldDB" id="A0A0D7KG80"/>
<protein>
    <submittedName>
        <fullName evidence="1">Uncharacterized protein</fullName>
    </submittedName>
</protein>
<dbReference type="EMBL" id="JXYQ01000004">
    <property type="protein sequence ID" value="KJA12203.1"/>
    <property type="molecule type" value="Genomic_DNA"/>
</dbReference>
<dbReference type="Pfam" id="PF14070">
    <property type="entry name" value="YjfB_motility"/>
    <property type="match status" value="1"/>
</dbReference>
<name>A0A0D7KG80_9BURK</name>